<organism evidence="3 5">
    <name type="scientific">Micrococcus luteus (strain ATCC 4698 / DSM 20030 / JCM 1464 / CCM 169 / CCUG 5858 / IAM 1056 / NBRC 3333 / NCIMB 9278 / NCTC 2665 / VKM Ac-2230)</name>
    <name type="common">Micrococcus lysodeikticus</name>
    <dbReference type="NCBI Taxonomy" id="465515"/>
    <lineage>
        <taxon>Bacteria</taxon>
        <taxon>Bacillati</taxon>
        <taxon>Actinomycetota</taxon>
        <taxon>Actinomycetes</taxon>
        <taxon>Micrococcales</taxon>
        <taxon>Micrococcaceae</taxon>
        <taxon>Micrococcus</taxon>
    </lineage>
</organism>
<evidence type="ECO:0000259" key="2">
    <source>
        <dbReference type="Pfam" id="PF16268"/>
    </source>
</evidence>
<dbReference type="InterPro" id="IPR032576">
    <property type="entry name" value="DUF4921"/>
</dbReference>
<feature type="region of interest" description="Disordered" evidence="1">
    <location>
        <begin position="1"/>
        <end position="51"/>
    </location>
</feature>
<evidence type="ECO:0000313" key="3">
    <source>
        <dbReference type="EMBL" id="ACS31078.1"/>
    </source>
</evidence>
<evidence type="ECO:0000313" key="6">
    <source>
        <dbReference type="Proteomes" id="UP000248985"/>
    </source>
</evidence>
<evidence type="ECO:0000256" key="1">
    <source>
        <dbReference type="SAM" id="MobiDB-lite"/>
    </source>
</evidence>
<evidence type="ECO:0000313" key="5">
    <source>
        <dbReference type="Proteomes" id="UP000000738"/>
    </source>
</evidence>
<name>C5CBF5_MICLC</name>
<gene>
    <name evidence="3" type="ordered locus">Mlut_15870</name>
    <name evidence="4" type="ORF">NCTC2665_00263</name>
</gene>
<dbReference type="InterPro" id="IPR036265">
    <property type="entry name" value="HIT-like_sf"/>
</dbReference>
<dbReference type="AlphaFoldDB" id="C5CBF5"/>
<dbReference type="KEGG" id="mlu:Mlut_15870"/>
<feature type="domain" description="DUF4921" evidence="2">
    <location>
        <begin position="33"/>
        <end position="463"/>
    </location>
</feature>
<dbReference type="EnsemblBacteria" id="ACS31078">
    <property type="protein sequence ID" value="ACS31078"/>
    <property type="gene ID" value="Mlut_15870"/>
</dbReference>
<accession>C5CBF5</accession>
<dbReference type="EMBL" id="CP001628">
    <property type="protein sequence ID" value="ACS31078.1"/>
    <property type="molecule type" value="Genomic_DNA"/>
</dbReference>
<keyword evidence="5" id="KW-1185">Reference proteome</keyword>
<dbReference type="InterPro" id="IPR053177">
    <property type="entry name" value="ADP-glucose_phosphorylase"/>
</dbReference>
<proteinExistence type="predicted"/>
<dbReference type="Proteomes" id="UP000248985">
    <property type="component" value="Chromosome 1"/>
</dbReference>
<dbReference type="SUPFAM" id="SSF54197">
    <property type="entry name" value="HIT-like"/>
    <property type="match status" value="1"/>
</dbReference>
<dbReference type="Proteomes" id="UP000000738">
    <property type="component" value="Chromosome"/>
</dbReference>
<dbReference type="eggNOG" id="COG1085">
    <property type="taxonomic scope" value="Bacteria"/>
</dbReference>
<dbReference type="EMBL" id="LS483396">
    <property type="protein sequence ID" value="SQG47503.1"/>
    <property type="molecule type" value="Genomic_DNA"/>
</dbReference>
<dbReference type="STRING" id="465515.Mlut_15870"/>
<evidence type="ECO:0000313" key="4">
    <source>
        <dbReference type="EMBL" id="SQG47503.1"/>
    </source>
</evidence>
<protein>
    <recommendedName>
        <fullName evidence="2">DUF4921 domain-containing protein</fullName>
    </recommendedName>
</protein>
<dbReference type="PANTHER" id="PTHR42763:SF2">
    <property type="entry name" value="ADP-GLUCOSE PHOSPHORYLASE"/>
    <property type="match status" value="1"/>
</dbReference>
<dbReference type="PANTHER" id="PTHR42763">
    <property type="entry name" value="ADP-GLUCOSE PHOSPHORYLASE"/>
    <property type="match status" value="1"/>
</dbReference>
<dbReference type="PATRIC" id="fig|465515.4.peg.1525"/>
<dbReference type="Gene3D" id="3.30.428.10">
    <property type="entry name" value="HIT-like"/>
    <property type="match status" value="1"/>
</dbReference>
<reference evidence="3" key="1">
    <citation type="submission" date="2009-05" db="EMBL/GenBank/DDBJ databases">
        <title>Complete sequence of Micrococcus luteus NCTC 2665.</title>
        <authorList>
            <consortium name="US DOE Joint Genome Institute"/>
            <person name="Lucas S."/>
            <person name="Copeland A."/>
            <person name="Lapidus A."/>
            <person name="Glavina del Rio T."/>
            <person name="Dalin E."/>
            <person name="Tice H."/>
            <person name="Bruce D."/>
            <person name="Goodwin L."/>
            <person name="Pitluck S."/>
            <person name="Lowry S."/>
            <person name="Larimer F."/>
            <person name="Land M."/>
            <person name="Hauser L."/>
            <person name="Kyrpides N."/>
            <person name="Lykidis A."/>
            <person name="Young M."/>
            <person name="Greenblatt C."/>
        </authorList>
    </citation>
    <scope>NUCLEOTIDE SEQUENCE</scope>
    <source>
        <strain evidence="3">NCTC 2665</strain>
    </source>
</reference>
<reference evidence="5" key="2">
    <citation type="journal article" date="2010" name="J. Bacteriol.">
        <title>Genome sequence of the Fleming strain of Micrococcus luteus, a simple free-living actinobacterium.</title>
        <authorList>
            <person name="Young M."/>
            <person name="Artsatbanov V."/>
            <person name="Beller H.R."/>
            <person name="Chandra G."/>
            <person name="Chater K.F."/>
            <person name="Dover L.G."/>
            <person name="Goh E.B."/>
            <person name="Kahan T."/>
            <person name="Kaprelyants A.S."/>
            <person name="Kyrpides N."/>
            <person name="Lapidus A."/>
            <person name="Lowry S.R."/>
            <person name="Lykidis A."/>
            <person name="Mahillon J."/>
            <person name="Markowitz V."/>
            <person name="Mavromatis K."/>
            <person name="Mukamolova G.V."/>
            <person name="Oren A."/>
            <person name="Rokem J.S."/>
            <person name="Smith M.C."/>
            <person name="Young D.I."/>
            <person name="Greenblatt C.L."/>
        </authorList>
    </citation>
    <scope>NUCLEOTIDE SEQUENCE [LARGE SCALE GENOMIC DNA]</scope>
    <source>
        <strain evidence="5">ATCC 4698 / DSM 20030 / JCM 1464 / NBRC 3333 / NCIMB 9278 / NCTC 2665 / VKM Ac-2230</strain>
    </source>
</reference>
<reference evidence="4 6" key="3">
    <citation type="submission" date="2018-06" db="EMBL/GenBank/DDBJ databases">
        <authorList>
            <consortium name="Pathogen Informatics"/>
            <person name="Doyle S."/>
        </authorList>
    </citation>
    <scope>NUCLEOTIDE SEQUENCE [LARGE SCALE GENOMIC DNA]</scope>
    <source>
        <strain evidence="4 6">NCTC2665</strain>
    </source>
</reference>
<dbReference type="HOGENOM" id="CLU_640498_0_0_11"/>
<sequence>MIDDGEQGSALRADTASYPGLVHPSVSEPLTRLPDGTVKQRNPFTGTEVWTVPGRGHRPLGLVRPAPQPLDPAQHGRHCAFCEHRLLETPPEKSRIVSTRADDGAPAWQILRHLAAEQLGETTPAFRRVPNLFEILSYDYWRLNHGYEPSPDARRRRDEYLATEAGRAHVRAVVAAKLRASGRSAEEAAATSEAELIAASAAFFGGTHDVVIARRHFVDGAVDDHQLASSGTLTPDEHHAFLALTADAMRDLYATTPAVRYVSVFQNWLKPAGASFDHLHKQLVAIDEVGAQNAAALDRLREDPQVFNHAALDVAVAHDLVIAANEHAVMFAGFGHRYPTVEVYSTSPVGQPWRQSAAELRALSDLLHAAHAATGPDVPSNEEWHTRPPGVASPMPWRVMLKWRVSTLAGFEGATKINVNTLSPWDVRDRVLARLRELRAAGALADGVRIGADARARPGALRYAD</sequence>
<dbReference type="Pfam" id="PF16268">
    <property type="entry name" value="DUF4921"/>
    <property type="match status" value="1"/>
</dbReference>